<reference evidence="1 2" key="1">
    <citation type="submission" date="2019-09" db="EMBL/GenBank/DDBJ databases">
        <title>Genome sequencing of strain KACC 19306.</title>
        <authorList>
            <person name="Heo J."/>
            <person name="Kim S.-J."/>
            <person name="Kim J.-S."/>
            <person name="Hong S.-B."/>
            <person name="Kwon S.-W."/>
        </authorList>
    </citation>
    <scope>NUCLEOTIDE SEQUENCE [LARGE SCALE GENOMIC DNA]</scope>
    <source>
        <strain evidence="1 2">KACC 19306</strain>
    </source>
</reference>
<dbReference type="SUPFAM" id="SSF53474">
    <property type="entry name" value="alpha/beta-Hydrolases"/>
    <property type="match status" value="1"/>
</dbReference>
<organism evidence="1 2">
    <name type="scientific">Agromyces intestinalis</name>
    <dbReference type="NCBI Taxonomy" id="2592652"/>
    <lineage>
        <taxon>Bacteria</taxon>
        <taxon>Bacillati</taxon>
        <taxon>Actinomycetota</taxon>
        <taxon>Actinomycetes</taxon>
        <taxon>Micrococcales</taxon>
        <taxon>Microbacteriaceae</taxon>
        <taxon>Agromyces</taxon>
    </lineage>
</organism>
<dbReference type="RefSeq" id="WP_149161533.1">
    <property type="nucleotide sequence ID" value="NZ_CP043505.1"/>
</dbReference>
<dbReference type="GO" id="GO:0016787">
    <property type="term" value="F:hydrolase activity"/>
    <property type="evidence" value="ECO:0007669"/>
    <property type="project" value="UniProtKB-KW"/>
</dbReference>
<keyword evidence="1" id="KW-0378">Hydrolase</keyword>
<evidence type="ECO:0000313" key="1">
    <source>
        <dbReference type="EMBL" id="QEO15519.1"/>
    </source>
</evidence>
<proteinExistence type="predicted"/>
<evidence type="ECO:0000313" key="2">
    <source>
        <dbReference type="Proteomes" id="UP000324678"/>
    </source>
</evidence>
<dbReference type="Pfam" id="PF06821">
    <property type="entry name" value="Ser_hydrolase"/>
    <property type="match status" value="1"/>
</dbReference>
<accession>A0A5C1YK14</accession>
<keyword evidence="2" id="KW-1185">Reference proteome</keyword>
<dbReference type="AlphaFoldDB" id="A0A5C1YK14"/>
<dbReference type="InterPro" id="IPR010662">
    <property type="entry name" value="RBBP9/YdeN"/>
</dbReference>
<dbReference type="Proteomes" id="UP000324678">
    <property type="component" value="Chromosome"/>
</dbReference>
<dbReference type="KEGG" id="ail:FLP10_14580"/>
<sequence>MTRIVIVPGIGGSGPEHWQTRWEATLPAAVRIRPASWDEPRLVDWLRAIDDTAPGRDTVFVAHSMGCLAVAEWLTRHPRGAAGAFLVAPPDPAGPEYPDAAREFTVPRGTLGVPALVIASSDDPYAPGDAAERFARAWGAGLDVVGAFGHLNTASGLGEWAEGRERFDAFASQVAAAAA</sequence>
<dbReference type="OrthoDB" id="9804993at2"/>
<protein>
    <submittedName>
        <fullName evidence="1">Alpha/beta hydrolase</fullName>
    </submittedName>
</protein>
<dbReference type="EMBL" id="CP043505">
    <property type="protein sequence ID" value="QEO15519.1"/>
    <property type="molecule type" value="Genomic_DNA"/>
</dbReference>
<name>A0A5C1YK14_9MICO</name>
<gene>
    <name evidence="1" type="ORF">FLP10_14580</name>
</gene>
<dbReference type="Gene3D" id="3.40.50.1820">
    <property type="entry name" value="alpha/beta hydrolase"/>
    <property type="match status" value="1"/>
</dbReference>
<dbReference type="InterPro" id="IPR029058">
    <property type="entry name" value="AB_hydrolase_fold"/>
</dbReference>